<accession>A0AB39ABF3</accession>
<dbReference type="InterPro" id="IPR004860">
    <property type="entry name" value="LAGLIDADG_dom"/>
</dbReference>
<keyword evidence="2" id="KW-0378">Hydrolase</keyword>
<protein>
    <submittedName>
        <fullName evidence="2">Homing endonuclease</fullName>
    </submittedName>
</protein>
<dbReference type="GO" id="GO:0004519">
    <property type="term" value="F:endonuclease activity"/>
    <property type="evidence" value="ECO:0007669"/>
    <property type="project" value="UniProtKB-KW"/>
</dbReference>
<organism evidence="2">
    <name type="scientific">Pectobacterium phage Amona</name>
    <dbReference type="NCBI Taxonomy" id="3158137"/>
    <lineage>
        <taxon>Viruses</taxon>
        <taxon>Duplodnaviria</taxon>
        <taxon>Heunggongvirae</taxon>
        <taxon>Uroviricota</taxon>
        <taxon>Caudoviricetes</taxon>
    </lineage>
</organism>
<evidence type="ECO:0000259" key="1">
    <source>
        <dbReference type="Pfam" id="PF03161"/>
    </source>
</evidence>
<reference evidence="2" key="1">
    <citation type="journal article" date="2024" name="Virus Res.">
        <title>A novel genus of Pectobacterium bacteriophages display broad host range by targeting several species of Danish soft rot isolates.</title>
        <authorList>
            <person name="Pedersen J.S."/>
            <person name="Carstens A.B."/>
            <person name="Rothgard M.M."/>
            <person name="Roy C."/>
            <person name="Viry A."/>
            <person name="Papudeshi B."/>
            <person name="Kot W."/>
            <person name="Hille F."/>
            <person name="Franz C.M.A.P."/>
            <person name="Edwards R."/>
            <person name="Hansen L.H."/>
        </authorList>
    </citation>
    <scope>NUCLEOTIDE SEQUENCE</scope>
</reference>
<reference evidence="2" key="2">
    <citation type="submission" date="2024-07" db="EMBL/GenBank/DDBJ databases">
        <authorList>
            <person name="Pedersen J.S."/>
            <person name="Mulbjerg M.R."/>
            <person name="Carstens A.B."/>
            <person name="Hansen L.H."/>
        </authorList>
    </citation>
    <scope>NUCLEOTIDE SEQUENCE</scope>
</reference>
<proteinExistence type="predicted"/>
<keyword evidence="2" id="KW-0540">Nuclease</keyword>
<gene>
    <name evidence="2" type="ORF">CVQSGQUC_CDS0044</name>
</gene>
<sequence length="283" mass="31681">MHGESQVIVSRLMASSGFTKNRGKSDAKLAARLILESAGSCKCGCGGKTMPDVPITNAAISFLIGNGGNVSFRDYLNKHQYYKHPVNAGFDEFQHQAIIASILGDGCLIRPTARSNHRLVWNMGNQDHAKSKHEFFSFLGSSFSEKKNPGFGENWYCIKTGCHPKLTEYSNKYGDSKGLIDASGIAFELNDFGWAWYYGDDGHLDKKNEICFMHTEGKTHEMVINIRDALRKFISSDGVNIHKYVGGSKKRQLECIRMGKNESKDFMSRVEKHMANGMEYKII</sequence>
<dbReference type="EMBL" id="PQ008971">
    <property type="protein sequence ID" value="XDF89549.1"/>
    <property type="molecule type" value="Genomic_DNA"/>
</dbReference>
<feature type="domain" description="Homing endonuclease LAGLIDADG" evidence="1">
    <location>
        <begin position="97"/>
        <end position="232"/>
    </location>
</feature>
<dbReference type="SUPFAM" id="SSF55608">
    <property type="entry name" value="Homing endonucleases"/>
    <property type="match status" value="1"/>
</dbReference>
<evidence type="ECO:0000313" key="2">
    <source>
        <dbReference type="EMBL" id="XDF89549.1"/>
    </source>
</evidence>
<dbReference type="InterPro" id="IPR027434">
    <property type="entry name" value="Homing_endonucl"/>
</dbReference>
<name>A0AB39ABF3_9CAUD</name>
<keyword evidence="2" id="KW-0255">Endonuclease</keyword>
<dbReference type="Gene3D" id="3.10.28.10">
    <property type="entry name" value="Homing endonucleases"/>
    <property type="match status" value="2"/>
</dbReference>
<dbReference type="Pfam" id="PF03161">
    <property type="entry name" value="LAGLIDADG_2"/>
    <property type="match status" value="1"/>
</dbReference>